<dbReference type="PANTHER" id="PTHR24305:SF180">
    <property type="entry name" value="P450, PUTATIVE (EUROFUNG)-RELATED"/>
    <property type="match status" value="1"/>
</dbReference>
<evidence type="ECO:0000256" key="7">
    <source>
        <dbReference type="PIRSR" id="PIRSR602403-1"/>
    </source>
</evidence>
<dbReference type="EMBL" id="AZNF01000023">
    <property type="protein sequence ID" value="KID59896.1"/>
    <property type="molecule type" value="Genomic_DNA"/>
</dbReference>
<feature type="binding site" description="axial binding residue" evidence="7">
    <location>
        <position position="460"/>
    </location>
    <ligand>
        <name>heme</name>
        <dbReference type="ChEBI" id="CHEBI:30413"/>
    </ligand>
    <ligandPart>
        <name>Fe</name>
        <dbReference type="ChEBI" id="CHEBI:18248"/>
    </ligandPart>
</feature>
<keyword evidence="6" id="KW-0560">Oxidoreductase</keyword>
<gene>
    <name evidence="9" type="ORF">MAN_10348</name>
</gene>
<dbReference type="OrthoDB" id="3934656at2759"/>
<reference evidence="9 10" key="1">
    <citation type="journal article" date="2014" name="Proc. Natl. Acad. Sci. U.S.A.">
        <title>Trajectory and genomic determinants of fungal-pathogen speciation and host adaptation.</title>
        <authorList>
            <person name="Hu X."/>
            <person name="Xiao G."/>
            <person name="Zheng P."/>
            <person name="Shang Y."/>
            <person name="Su Y."/>
            <person name="Zhang X."/>
            <person name="Liu X."/>
            <person name="Zhan S."/>
            <person name="St Leger R.J."/>
            <person name="Wang C."/>
        </authorList>
    </citation>
    <scope>NUCLEOTIDE SEQUENCE [LARGE SCALE GENOMIC DNA]</scope>
    <source>
        <strain evidence="9 10">ARSEF 549</strain>
    </source>
</reference>
<dbReference type="PRINTS" id="PR00465">
    <property type="entry name" value="EP450IV"/>
</dbReference>
<evidence type="ECO:0000256" key="4">
    <source>
        <dbReference type="ARBA" id="ARBA00022723"/>
    </source>
</evidence>
<dbReference type="CDD" id="cd11060">
    <property type="entry name" value="CYP57A1-like"/>
    <property type="match status" value="1"/>
</dbReference>
<dbReference type="InterPro" id="IPR002403">
    <property type="entry name" value="Cyt_P450_E_grp-IV"/>
</dbReference>
<feature type="non-terminal residue" evidence="9">
    <location>
        <position position="1"/>
    </location>
</feature>
<dbReference type="InterPro" id="IPR001128">
    <property type="entry name" value="Cyt_P450"/>
</dbReference>
<dbReference type="InterPro" id="IPR050121">
    <property type="entry name" value="Cytochrome_P450_monoxygenase"/>
</dbReference>
<dbReference type="AlphaFoldDB" id="A0A0B4F233"/>
<evidence type="ECO:0000256" key="2">
    <source>
        <dbReference type="ARBA" id="ARBA00010617"/>
    </source>
</evidence>
<evidence type="ECO:0000313" key="10">
    <source>
        <dbReference type="Proteomes" id="UP000031186"/>
    </source>
</evidence>
<name>A0A0B4F233_METAF</name>
<dbReference type="VEuPathDB" id="FungiDB:MAN_10348"/>
<evidence type="ECO:0000313" key="9">
    <source>
        <dbReference type="EMBL" id="KID59896.1"/>
    </source>
</evidence>
<keyword evidence="8" id="KW-0812">Transmembrane</keyword>
<keyword evidence="3 7" id="KW-0349">Heme</keyword>
<comment type="similarity">
    <text evidence="2">Belongs to the cytochrome P450 family.</text>
</comment>
<dbReference type="Gene3D" id="1.10.630.10">
    <property type="entry name" value="Cytochrome P450"/>
    <property type="match status" value="1"/>
</dbReference>
<dbReference type="PANTHER" id="PTHR24305">
    <property type="entry name" value="CYTOCHROME P450"/>
    <property type="match status" value="1"/>
</dbReference>
<feature type="transmembrane region" description="Helical" evidence="8">
    <location>
        <begin position="7"/>
        <end position="25"/>
    </location>
</feature>
<dbReference type="GO" id="GO:0005506">
    <property type="term" value="F:iron ion binding"/>
    <property type="evidence" value="ECO:0007669"/>
    <property type="project" value="InterPro"/>
</dbReference>
<dbReference type="Proteomes" id="UP000031186">
    <property type="component" value="Unassembled WGS sequence"/>
</dbReference>
<evidence type="ECO:0000256" key="8">
    <source>
        <dbReference type="SAM" id="Phobius"/>
    </source>
</evidence>
<dbReference type="Pfam" id="PF00067">
    <property type="entry name" value="p450"/>
    <property type="match status" value="1"/>
</dbReference>
<keyword evidence="6" id="KW-0503">Monooxygenase</keyword>
<keyword evidence="4 7" id="KW-0479">Metal-binding</keyword>
<sequence>MSIPTNIMVQLVSILLFYVIGKLIWRAFFSPLGTFPGPFASKFTDTWRAFLTTRGNVDAVTRGWHRKWGQAVRIGPNTISLSDTKLIKEVYASTTKNAWKKSKMYSVNDVVVNGQRISNIFNTHDEEFHRTYARPIAGFWTLTKILELEPLMDETIQKLVHKLGNKFAEDPNPDTVCMMEDWLTYFAWDFAANVTFGEHYGFIEEERDVQGMIKESTDGLRYFAPVSQAPWLDNWLDKNPIYRIGPKPLVNGLLYTVARLADYQKRRAEGSLTRAKVDTFIDKYHGLRDVHPDVADSNQLVSWLMLNVLAGGDSTAGALRPIVYHLGKCPETQTRLQSELKTARLSLPAQWKDIHRLPYLDAVIREAARLNPAVGLMFEREVPAAGFQLPDGRFIPAGTNVGINPTVVTRDVGVFGKHVDRFVPERWLQRRDEGSDQFIRRRRQMEEAGDLMFGAGSRACTGKHFAKVEMYKLMATLYSMFHVSVTRDMSRRAATRAHTHACTILVAFSCDYKDERGLLTQSENEKIRLPDPNHEWNYCNAWFMYHSNIPMRITRLKHD</sequence>
<proteinExistence type="inferred from homology"/>
<evidence type="ECO:0000256" key="3">
    <source>
        <dbReference type="ARBA" id="ARBA00022617"/>
    </source>
</evidence>
<accession>A0A0B4F233</accession>
<evidence type="ECO:0000256" key="5">
    <source>
        <dbReference type="ARBA" id="ARBA00023004"/>
    </source>
</evidence>
<dbReference type="GO" id="GO:0020037">
    <property type="term" value="F:heme binding"/>
    <property type="evidence" value="ECO:0007669"/>
    <property type="project" value="InterPro"/>
</dbReference>
<dbReference type="HOGENOM" id="CLU_001570_14_0_1"/>
<dbReference type="GO" id="GO:0004497">
    <property type="term" value="F:monooxygenase activity"/>
    <property type="evidence" value="ECO:0007669"/>
    <property type="project" value="UniProtKB-KW"/>
</dbReference>
<dbReference type="InterPro" id="IPR036396">
    <property type="entry name" value="Cyt_P450_sf"/>
</dbReference>
<protein>
    <submittedName>
        <fullName evidence="9">Cytochrome P450</fullName>
    </submittedName>
</protein>
<evidence type="ECO:0000256" key="6">
    <source>
        <dbReference type="ARBA" id="ARBA00023033"/>
    </source>
</evidence>
<organism evidence="9 10">
    <name type="scientific">Metarhizium anisopliae (strain ARSEF 549)</name>
    <dbReference type="NCBI Taxonomy" id="3151832"/>
    <lineage>
        <taxon>Eukaryota</taxon>
        <taxon>Fungi</taxon>
        <taxon>Dikarya</taxon>
        <taxon>Ascomycota</taxon>
        <taxon>Pezizomycotina</taxon>
        <taxon>Sordariomycetes</taxon>
        <taxon>Hypocreomycetidae</taxon>
        <taxon>Hypocreales</taxon>
        <taxon>Clavicipitaceae</taxon>
        <taxon>Metarhizium</taxon>
    </lineage>
</organism>
<comment type="cofactor">
    <cofactor evidence="1 7">
        <name>heme</name>
        <dbReference type="ChEBI" id="CHEBI:30413"/>
    </cofactor>
</comment>
<dbReference type="GO" id="GO:0016705">
    <property type="term" value="F:oxidoreductase activity, acting on paired donors, with incorporation or reduction of molecular oxygen"/>
    <property type="evidence" value="ECO:0007669"/>
    <property type="project" value="InterPro"/>
</dbReference>
<keyword evidence="5 7" id="KW-0408">Iron</keyword>
<comment type="caution">
    <text evidence="9">The sequence shown here is derived from an EMBL/GenBank/DDBJ whole genome shotgun (WGS) entry which is preliminary data.</text>
</comment>
<evidence type="ECO:0000256" key="1">
    <source>
        <dbReference type="ARBA" id="ARBA00001971"/>
    </source>
</evidence>
<keyword evidence="8" id="KW-0472">Membrane</keyword>
<keyword evidence="10" id="KW-1185">Reference proteome</keyword>
<dbReference type="PRINTS" id="PR00385">
    <property type="entry name" value="P450"/>
</dbReference>
<keyword evidence="8" id="KW-1133">Transmembrane helix</keyword>
<dbReference type="SUPFAM" id="SSF48264">
    <property type="entry name" value="Cytochrome P450"/>
    <property type="match status" value="1"/>
</dbReference>